<evidence type="ECO:0000313" key="2">
    <source>
        <dbReference type="Proteomes" id="UP000824261"/>
    </source>
</evidence>
<name>A0A9D1A0X3_9ACTN</name>
<dbReference type="AlphaFoldDB" id="A0A9D1A0X3"/>
<protein>
    <submittedName>
        <fullName evidence="1">D-alanyl-D-alanine carboxypeptidase</fullName>
    </submittedName>
</protein>
<dbReference type="GO" id="GO:0004180">
    <property type="term" value="F:carboxypeptidase activity"/>
    <property type="evidence" value="ECO:0007669"/>
    <property type="project" value="UniProtKB-KW"/>
</dbReference>
<keyword evidence="1" id="KW-0378">Hydrolase</keyword>
<comment type="caution">
    <text evidence="1">The sequence shown here is derived from an EMBL/GenBank/DDBJ whole genome shotgun (WGS) entry which is preliminary data.</text>
</comment>
<dbReference type="EMBL" id="DVGB01000084">
    <property type="protein sequence ID" value="HIR01947.1"/>
    <property type="molecule type" value="Genomic_DNA"/>
</dbReference>
<keyword evidence="1" id="KW-0121">Carboxypeptidase</keyword>
<reference evidence="1" key="2">
    <citation type="journal article" date="2021" name="PeerJ">
        <title>Extensive microbial diversity within the chicken gut microbiome revealed by metagenomics and culture.</title>
        <authorList>
            <person name="Gilroy R."/>
            <person name="Ravi A."/>
            <person name="Getino M."/>
            <person name="Pursley I."/>
            <person name="Horton D.L."/>
            <person name="Alikhan N.F."/>
            <person name="Baker D."/>
            <person name="Gharbi K."/>
            <person name="Hall N."/>
            <person name="Watson M."/>
            <person name="Adriaenssens E.M."/>
            <person name="Foster-Nyarko E."/>
            <person name="Jarju S."/>
            <person name="Secka A."/>
            <person name="Antonio M."/>
            <person name="Oren A."/>
            <person name="Chaudhuri R.R."/>
            <person name="La Ragione R."/>
            <person name="Hildebrand F."/>
            <person name="Pallen M.J."/>
        </authorList>
    </citation>
    <scope>NUCLEOTIDE SEQUENCE</scope>
    <source>
        <strain evidence="1">ChiGjej1B1-2707</strain>
    </source>
</reference>
<proteinExistence type="predicted"/>
<accession>A0A9D1A0X3</accession>
<reference evidence="1" key="1">
    <citation type="submission" date="2020-10" db="EMBL/GenBank/DDBJ databases">
        <authorList>
            <person name="Gilroy R."/>
        </authorList>
    </citation>
    <scope>NUCLEOTIDE SEQUENCE</scope>
    <source>
        <strain evidence="1">ChiGjej1B1-2707</strain>
    </source>
</reference>
<dbReference type="Proteomes" id="UP000824261">
    <property type="component" value="Unassembled WGS sequence"/>
</dbReference>
<keyword evidence="1" id="KW-0645">Protease</keyword>
<organism evidence="1 2">
    <name type="scientific">Candidatus Aveggerthella stercoripullorum</name>
    <dbReference type="NCBI Taxonomy" id="2840688"/>
    <lineage>
        <taxon>Bacteria</taxon>
        <taxon>Bacillati</taxon>
        <taxon>Actinomycetota</taxon>
        <taxon>Coriobacteriia</taxon>
        <taxon>Eggerthellales</taxon>
        <taxon>Eggerthellaceae</taxon>
        <taxon>Eggerthellaceae incertae sedis</taxon>
        <taxon>Candidatus Aveggerthella</taxon>
    </lineage>
</organism>
<evidence type="ECO:0000313" key="1">
    <source>
        <dbReference type="EMBL" id="HIR01947.1"/>
    </source>
</evidence>
<gene>
    <name evidence="1" type="ORF">IAA69_06775</name>
</gene>
<sequence length="127" mass="14272">MYVSVLLALLPLLVSWGSRLSPAMRRETAYLPEGFSFAVRILGTGQACAARRKPTAGWKRMPKDARVDYAIEFRDVDYAFDVFSGGLSLQSALAARLFCTRGPNNDGVALTYLFTRLLHAFFFWRGR</sequence>